<reference evidence="12 13" key="1">
    <citation type="submission" date="2023-04" db="EMBL/GenBank/DDBJ databases">
        <title>Genome dynamics across the evolutionary transition to endosymbiosis.</title>
        <authorList>
            <person name="Siozios S."/>
            <person name="Nadal-Jimenez P."/>
            <person name="Azagi T."/>
            <person name="Sprong H."/>
            <person name="Frost C.L."/>
            <person name="Parratt S.R."/>
            <person name="Taylor G."/>
            <person name="Brettell L."/>
            <person name="Lew K.C."/>
            <person name="Croft L."/>
            <person name="King K.C."/>
            <person name="Brockhurst M.A."/>
            <person name="Hypsa V."/>
            <person name="Novakova E."/>
            <person name="Darby A.C."/>
            <person name="Hurst G.D.D."/>
        </authorList>
    </citation>
    <scope>NUCLEOTIDE SEQUENCE [LARGE SCALE GENOMIC DNA]</scope>
    <source>
        <strain evidence="13">aApi_AU</strain>
        <plasmid evidence="12 13">paApi_AU1</plasmid>
    </source>
</reference>
<feature type="compositionally biased region" description="Basic and acidic residues" evidence="9">
    <location>
        <begin position="15"/>
        <end position="26"/>
    </location>
</feature>
<feature type="domain" description="Colicin E3-like ribonuclease" evidence="11">
    <location>
        <begin position="582"/>
        <end position="636"/>
    </location>
</feature>
<comment type="similarity">
    <text evidence="1">Belongs to the colicin/pyosin nuclease family.</text>
</comment>
<evidence type="ECO:0000256" key="4">
    <source>
        <dbReference type="ARBA" id="ARBA00022759"/>
    </source>
</evidence>
<dbReference type="Gene3D" id="3.90.540.10">
    <property type="entry name" value="Colicin/pyocin, DNase domain"/>
    <property type="match status" value="1"/>
</dbReference>
<dbReference type="InterPro" id="IPR044925">
    <property type="entry name" value="His-Me_finger_sf"/>
</dbReference>
<evidence type="ECO:0000256" key="8">
    <source>
        <dbReference type="SAM" id="Coils"/>
    </source>
</evidence>
<dbReference type="InterPro" id="IPR009105">
    <property type="entry name" value="Colicin_E3_ribonuclease"/>
</dbReference>
<keyword evidence="7" id="KW-0078">Bacteriocin</keyword>
<proteinExistence type="inferred from homology"/>
<evidence type="ECO:0000313" key="13">
    <source>
        <dbReference type="Proteomes" id="UP001231859"/>
    </source>
</evidence>
<keyword evidence="3" id="KW-0540">Nuclease</keyword>
<keyword evidence="12" id="KW-0614">Plasmid</keyword>
<feature type="coiled-coil region" evidence="8">
    <location>
        <begin position="407"/>
        <end position="441"/>
    </location>
</feature>
<evidence type="ECO:0000259" key="11">
    <source>
        <dbReference type="Pfam" id="PF09000"/>
    </source>
</evidence>
<feature type="region of interest" description="Disordered" evidence="9">
    <location>
        <begin position="1"/>
        <end position="55"/>
    </location>
</feature>
<sequence length="886" mass="96116">MKITNTPISYPSYLNEDKNKTEKDENNPADTPSSYDVAPEKSDEESRGNTGFQPDYLLHQQRQKERILSAVDNQKKRVKRGADDVIVVRASPVTPLNPLSGFSSLENLFPTFGHPLIDYAIEQEAFMKAKLNEEENHARTLLKKPNSLAIIGNSAQIAPVLSSAGAGSLVLANPSGVSLLNQFTNAINTLNASASRLLSSAAANLAPLSAAADTAAMAVSRGFVVASILYPPKAGEGSDLAQGKTLDQFLSLSVPAKTIGLNDKQQLHQATTTGEIALPVRGRLVMSNDKVEVMAVRPQNATPVKVISAVKDAASGLYVHSLPKTNAQSASIQVVTAPSITSSLEGQPPLVSSLPRTPVSVRSPFSDATQISASGAIPFQDAILVYPEAANMEPVYVMYGARSQNTIEQAQKGLAIANQSLATLNRQYQTELAALNKLKATPEGRTLSNPAKYPLTYQQSSQQLSKTQRIIAIKDKSLVDILLGKGISAYATEVMKRENSKTSFNNVPGIVITKDAYENLGRRLLDTNKKISQQTTRLQTFTTSRQQAQARITAAEAKLKNELNQLLTTNQGIKSPNNPYYPPPATQLLTDYLGLQASPTKTPLDDGVSQKPRWTNTTGDTIYEWSSLNGSLETYKPGHWETEIGKGGKEARVWVVESVINPATGLYGITLPDEQGNQGRTVLINPINAPGTQGLGPLLHPEKQQVVILNTGNNQPVKNPIVRVYPNLIPPDVETPVTVPPLENGYQPLYVMFNNPRYLPGVVTGNGKAITGIWLDKAGDELGAPIPSQIADKLRGKEFASFDQFRKTFWQEVAKDPELSGQFVPANKTRMSQGLAPRAQNKDTVGGRRSFELHHNIYVNNGGKVYDIDNLSVTTPKKHIEIHREP</sequence>
<dbReference type="SUPFAM" id="SSF63840">
    <property type="entry name" value="Ribonuclease domain of colicin E3"/>
    <property type="match status" value="1"/>
</dbReference>
<keyword evidence="6" id="KW-0044">Antibiotic</keyword>
<feature type="domain" description="Pyosin/cloacin translocation" evidence="10">
    <location>
        <begin position="269"/>
        <end position="398"/>
    </location>
</feature>
<organism evidence="12 13">
    <name type="scientific">Arsenophonus apicola</name>
    <dbReference type="NCBI Taxonomy" id="2879119"/>
    <lineage>
        <taxon>Bacteria</taxon>
        <taxon>Pseudomonadati</taxon>
        <taxon>Pseudomonadota</taxon>
        <taxon>Gammaproteobacteria</taxon>
        <taxon>Enterobacterales</taxon>
        <taxon>Morganellaceae</taxon>
        <taxon>Arsenophonus</taxon>
    </lineage>
</organism>
<evidence type="ECO:0000313" key="12">
    <source>
        <dbReference type="EMBL" id="WGO82233.1"/>
    </source>
</evidence>
<dbReference type="SUPFAM" id="SSF69369">
    <property type="entry name" value="Cloacin translocation domain"/>
    <property type="match status" value="2"/>
</dbReference>
<feature type="domain" description="Pyosin/cloacin translocation" evidence="10">
    <location>
        <begin position="645"/>
        <end position="752"/>
    </location>
</feature>
<protein>
    <submittedName>
        <fullName evidence="12">S-type pyocin domain-containing protein</fullName>
    </submittedName>
</protein>
<keyword evidence="8" id="KW-0175">Coiled coil</keyword>
<dbReference type="Gene3D" id="3.10.380.10">
    <property type="entry name" value="Colicin E3-like ribonuclease domain"/>
    <property type="match status" value="1"/>
</dbReference>
<evidence type="ECO:0000256" key="6">
    <source>
        <dbReference type="ARBA" id="ARBA00023022"/>
    </source>
</evidence>
<dbReference type="SUPFAM" id="SSF54060">
    <property type="entry name" value="His-Me finger endonucleases"/>
    <property type="match status" value="1"/>
</dbReference>
<dbReference type="Pfam" id="PF06958">
    <property type="entry name" value="Pyocin_S"/>
    <property type="match status" value="2"/>
</dbReference>
<accession>A0ABY8NYA3</accession>
<dbReference type="InterPro" id="IPR036725">
    <property type="entry name" value="ColE3_ribonuclease_sf"/>
</dbReference>
<name>A0ABY8NYA3_9GAMM</name>
<geneLocation type="plasmid" evidence="12 13">
    <name>paApi_AU1</name>
</geneLocation>
<evidence type="ECO:0000256" key="2">
    <source>
        <dbReference type="ARBA" id="ARBA00022529"/>
    </source>
</evidence>
<evidence type="ECO:0000256" key="5">
    <source>
        <dbReference type="ARBA" id="ARBA00022801"/>
    </source>
</evidence>
<dbReference type="InterPro" id="IPR016128">
    <property type="entry name" value="Pyosin/cloacin_T_dom"/>
</dbReference>
<evidence type="ECO:0000256" key="1">
    <source>
        <dbReference type="ARBA" id="ARBA00006811"/>
    </source>
</evidence>
<dbReference type="RefSeq" id="WP_280936983.1">
    <property type="nucleotide sequence ID" value="NZ_CP123757.1"/>
</dbReference>
<keyword evidence="13" id="KW-1185">Reference proteome</keyword>
<dbReference type="Pfam" id="PF09000">
    <property type="entry name" value="Cytotoxic"/>
    <property type="match status" value="1"/>
</dbReference>
<gene>
    <name evidence="12" type="ORF">QG404_00855</name>
</gene>
<dbReference type="InterPro" id="IPR036302">
    <property type="entry name" value="Pyosin/cloacin_T_dom_sf"/>
</dbReference>
<evidence type="ECO:0000256" key="9">
    <source>
        <dbReference type="SAM" id="MobiDB-lite"/>
    </source>
</evidence>
<dbReference type="InterPro" id="IPR037146">
    <property type="entry name" value="Colicin/pyocin_DNase_dom_sf"/>
</dbReference>
<dbReference type="Pfam" id="PF21431">
    <property type="entry name" value="Col-Pyo_DNase"/>
    <property type="match status" value="1"/>
</dbReference>
<evidence type="ECO:0000259" key="10">
    <source>
        <dbReference type="Pfam" id="PF06958"/>
    </source>
</evidence>
<dbReference type="EMBL" id="CP123757">
    <property type="protein sequence ID" value="WGO82233.1"/>
    <property type="molecule type" value="Genomic_DNA"/>
</dbReference>
<keyword evidence="5" id="KW-0378">Hydrolase</keyword>
<keyword evidence="2" id="KW-0929">Antimicrobial</keyword>
<evidence type="ECO:0000256" key="3">
    <source>
        <dbReference type="ARBA" id="ARBA00022722"/>
    </source>
</evidence>
<dbReference type="Proteomes" id="UP001231859">
    <property type="component" value="Plasmid paApi_AU1"/>
</dbReference>
<keyword evidence="4" id="KW-0255">Endonuclease</keyword>
<evidence type="ECO:0000256" key="7">
    <source>
        <dbReference type="ARBA" id="ARBA00023048"/>
    </source>
</evidence>
<feature type="compositionally biased region" description="Basic and acidic residues" evidence="9">
    <location>
        <begin position="38"/>
        <end position="47"/>
    </location>
</feature>